<accession>A0A8H3J3L0</accession>
<evidence type="ECO:0000313" key="1">
    <source>
        <dbReference type="EMBL" id="CAF9940074.1"/>
    </source>
</evidence>
<comment type="caution">
    <text evidence="1">The sequence shown here is derived from an EMBL/GenBank/DDBJ whole genome shotgun (WGS) entry which is preliminary data.</text>
</comment>
<reference evidence="1" key="1">
    <citation type="submission" date="2021-03" db="EMBL/GenBank/DDBJ databases">
        <authorList>
            <person name="Tagirdzhanova G."/>
        </authorList>
    </citation>
    <scope>NUCLEOTIDE SEQUENCE</scope>
</reference>
<gene>
    <name evidence="1" type="ORF">HETSPECPRED_002155</name>
</gene>
<evidence type="ECO:0000313" key="2">
    <source>
        <dbReference type="Proteomes" id="UP000664521"/>
    </source>
</evidence>
<dbReference type="Proteomes" id="UP000664521">
    <property type="component" value="Unassembled WGS sequence"/>
</dbReference>
<sequence length="293" mass="33005">MRFKSASIVCRRVGLAATTTSFRLCQNARHGFFTTDGIPNLKSYQPSALMSALSHPSSLLQVQHVVLGPVQYVDAPPPNDSFVQQAANPWEPSYTLNTLNAMDNIKSITIDLFHIMGHKNTTNVPSYQNAQTDPQCVLEALGHECEEIALCTWRLPKMPKVLITHFATSSALDACHPYRYDKVGWKSFVEANLHFPRYPAFDYTAEFHSRDLSSAEMGGVHYGEEDYLELLPIGKGYQYPFGFSSVEFAQDMVQNEAYFSQNPRAWKPDLYEQLLHRNGGVSSSLNKRTKTRS</sequence>
<dbReference type="AlphaFoldDB" id="A0A8H3J3L0"/>
<protein>
    <submittedName>
        <fullName evidence="1">Uncharacterized protein</fullName>
    </submittedName>
</protein>
<keyword evidence="2" id="KW-1185">Reference proteome</keyword>
<dbReference type="OrthoDB" id="10454152at2759"/>
<dbReference type="EMBL" id="CAJPDS010000145">
    <property type="protein sequence ID" value="CAF9940074.1"/>
    <property type="molecule type" value="Genomic_DNA"/>
</dbReference>
<proteinExistence type="predicted"/>
<name>A0A8H3J3L0_9LECA</name>
<organism evidence="1 2">
    <name type="scientific">Heterodermia speciosa</name>
    <dbReference type="NCBI Taxonomy" id="116794"/>
    <lineage>
        <taxon>Eukaryota</taxon>
        <taxon>Fungi</taxon>
        <taxon>Dikarya</taxon>
        <taxon>Ascomycota</taxon>
        <taxon>Pezizomycotina</taxon>
        <taxon>Lecanoromycetes</taxon>
        <taxon>OSLEUM clade</taxon>
        <taxon>Lecanoromycetidae</taxon>
        <taxon>Caliciales</taxon>
        <taxon>Physciaceae</taxon>
        <taxon>Heterodermia</taxon>
    </lineage>
</organism>